<dbReference type="Proteomes" id="UP001470230">
    <property type="component" value="Unassembled WGS sequence"/>
</dbReference>
<keyword evidence="2" id="KW-0472">Membrane</keyword>
<keyword evidence="2" id="KW-1133">Transmembrane helix</keyword>
<comment type="caution">
    <text evidence="3">The sequence shown here is derived from an EMBL/GenBank/DDBJ whole genome shotgun (WGS) entry which is preliminary data.</text>
</comment>
<reference evidence="3 4" key="1">
    <citation type="submission" date="2024-04" db="EMBL/GenBank/DDBJ databases">
        <title>Tritrichomonas musculus Genome.</title>
        <authorList>
            <person name="Alves-Ferreira E."/>
            <person name="Grigg M."/>
            <person name="Lorenzi H."/>
            <person name="Galac M."/>
        </authorList>
    </citation>
    <scope>NUCLEOTIDE SEQUENCE [LARGE SCALE GENOMIC DNA]</scope>
    <source>
        <strain evidence="3 4">EAF2021</strain>
    </source>
</reference>
<evidence type="ECO:0000256" key="1">
    <source>
        <dbReference type="SAM" id="MobiDB-lite"/>
    </source>
</evidence>
<feature type="transmembrane region" description="Helical" evidence="2">
    <location>
        <begin position="69"/>
        <end position="86"/>
    </location>
</feature>
<evidence type="ECO:0000313" key="4">
    <source>
        <dbReference type="Proteomes" id="UP001470230"/>
    </source>
</evidence>
<feature type="region of interest" description="Disordered" evidence="1">
    <location>
        <begin position="1"/>
        <end position="46"/>
    </location>
</feature>
<feature type="compositionally biased region" description="Low complexity" evidence="1">
    <location>
        <begin position="27"/>
        <end position="40"/>
    </location>
</feature>
<keyword evidence="4" id="KW-1185">Reference proteome</keyword>
<evidence type="ECO:0000313" key="3">
    <source>
        <dbReference type="EMBL" id="KAK8866964.1"/>
    </source>
</evidence>
<evidence type="ECO:0000256" key="2">
    <source>
        <dbReference type="SAM" id="Phobius"/>
    </source>
</evidence>
<proteinExistence type="predicted"/>
<dbReference type="EMBL" id="JAPFFF010000015">
    <property type="protein sequence ID" value="KAK8866964.1"/>
    <property type="molecule type" value="Genomic_DNA"/>
</dbReference>
<accession>A0ABR2IR14</accession>
<name>A0ABR2IR14_9EUKA</name>
<gene>
    <name evidence="3" type="ORF">M9Y10_009933</name>
</gene>
<sequence>MQNKKPNTMIKDQEPSVTPADQKPKQNSSHSSKTTSPSPKNENHIPDNTFHFLSEIIKSISLPINHRKWSVLFMIICIFIMLTSYTA</sequence>
<keyword evidence="2" id="KW-0812">Transmembrane</keyword>
<organism evidence="3 4">
    <name type="scientific">Tritrichomonas musculus</name>
    <dbReference type="NCBI Taxonomy" id="1915356"/>
    <lineage>
        <taxon>Eukaryota</taxon>
        <taxon>Metamonada</taxon>
        <taxon>Parabasalia</taxon>
        <taxon>Tritrichomonadida</taxon>
        <taxon>Tritrichomonadidae</taxon>
        <taxon>Tritrichomonas</taxon>
    </lineage>
</organism>
<protein>
    <submittedName>
        <fullName evidence="3">Uncharacterized protein</fullName>
    </submittedName>
</protein>